<name>A0ABD3II10_EUCGL</name>
<dbReference type="SMART" id="SM00466">
    <property type="entry name" value="SRA"/>
    <property type="match status" value="1"/>
</dbReference>
<dbReference type="SUPFAM" id="SSF82199">
    <property type="entry name" value="SET domain"/>
    <property type="match status" value="1"/>
</dbReference>
<dbReference type="Gene3D" id="2.170.270.10">
    <property type="entry name" value="SET domain"/>
    <property type="match status" value="1"/>
</dbReference>
<comment type="caution">
    <text evidence="10">The sequence shown here is derived from an EMBL/GenBank/DDBJ whole genome shotgun (WGS) entry which is preliminary data.</text>
</comment>
<dbReference type="SUPFAM" id="SSF88697">
    <property type="entry name" value="PUA domain-like"/>
    <property type="match status" value="1"/>
</dbReference>
<evidence type="ECO:0000256" key="4">
    <source>
        <dbReference type="PROSITE-ProRule" id="PRU00358"/>
    </source>
</evidence>
<dbReference type="SMART" id="SM00468">
    <property type="entry name" value="PreSET"/>
    <property type="match status" value="1"/>
</dbReference>
<dbReference type="SMART" id="SM00317">
    <property type="entry name" value="SET"/>
    <property type="match status" value="1"/>
</dbReference>
<evidence type="ECO:0000256" key="1">
    <source>
        <dbReference type="ARBA" id="ARBA00004584"/>
    </source>
</evidence>
<feature type="domain" description="Pre-SET" evidence="8">
    <location>
        <begin position="424"/>
        <end position="483"/>
    </location>
</feature>
<dbReference type="InterPro" id="IPR001214">
    <property type="entry name" value="SET_dom"/>
</dbReference>
<comment type="subcellular location">
    <subcellularLocation>
        <location evidence="1">Chromosome</location>
        <location evidence="1">Centromere</location>
    </subcellularLocation>
    <subcellularLocation>
        <location evidence="4">Nucleus</location>
    </subcellularLocation>
</comment>
<dbReference type="PANTHER" id="PTHR45660:SF46">
    <property type="entry name" value="HISTONE-LYSINE N-METHYLTRANSFERASE, H3 LYSINE-9 SPECIFIC SUVH6"/>
    <property type="match status" value="1"/>
</dbReference>
<dbReference type="Pfam" id="PF02182">
    <property type="entry name" value="SAD_SRA"/>
    <property type="match status" value="1"/>
</dbReference>
<evidence type="ECO:0000259" key="8">
    <source>
        <dbReference type="PROSITE" id="PS50867"/>
    </source>
</evidence>
<keyword evidence="3 4" id="KW-0539">Nucleus</keyword>
<dbReference type="GO" id="GO:0005634">
    <property type="term" value="C:nucleus"/>
    <property type="evidence" value="ECO:0007669"/>
    <property type="project" value="UniProtKB-SubCell"/>
</dbReference>
<organism evidence="10 11">
    <name type="scientific">Eucalyptus globulus</name>
    <name type="common">Tasmanian blue gum</name>
    <dbReference type="NCBI Taxonomy" id="34317"/>
    <lineage>
        <taxon>Eukaryota</taxon>
        <taxon>Viridiplantae</taxon>
        <taxon>Streptophyta</taxon>
        <taxon>Embryophyta</taxon>
        <taxon>Tracheophyta</taxon>
        <taxon>Spermatophyta</taxon>
        <taxon>Magnoliopsida</taxon>
        <taxon>eudicotyledons</taxon>
        <taxon>Gunneridae</taxon>
        <taxon>Pentapetalae</taxon>
        <taxon>rosids</taxon>
        <taxon>malvids</taxon>
        <taxon>Myrtales</taxon>
        <taxon>Myrtaceae</taxon>
        <taxon>Myrtoideae</taxon>
        <taxon>Eucalypteae</taxon>
        <taxon>Eucalyptus</taxon>
    </lineage>
</organism>
<dbReference type="AlphaFoldDB" id="A0ABD3II10"/>
<dbReference type="InterPro" id="IPR036987">
    <property type="entry name" value="SRA-YDG_sf"/>
</dbReference>
<dbReference type="InterPro" id="IPR007728">
    <property type="entry name" value="Pre-SET_dom"/>
</dbReference>
<evidence type="ECO:0000259" key="7">
    <source>
        <dbReference type="PROSITE" id="PS50280"/>
    </source>
</evidence>
<evidence type="ECO:0000313" key="10">
    <source>
        <dbReference type="EMBL" id="KAL3714016.1"/>
    </source>
</evidence>
<dbReference type="Pfam" id="PF05033">
    <property type="entry name" value="Pre-SET"/>
    <property type="match status" value="1"/>
</dbReference>
<feature type="chain" id="PRO_5044817080" evidence="6">
    <location>
        <begin position="23"/>
        <end position="638"/>
    </location>
</feature>
<proteinExistence type="predicted"/>
<keyword evidence="2" id="KW-0158">Chromosome</keyword>
<dbReference type="InterPro" id="IPR003105">
    <property type="entry name" value="SRA_YDG"/>
</dbReference>
<feature type="region of interest" description="Disordered" evidence="5">
    <location>
        <begin position="55"/>
        <end position="142"/>
    </location>
</feature>
<evidence type="ECO:0000256" key="5">
    <source>
        <dbReference type="SAM" id="MobiDB-lite"/>
    </source>
</evidence>
<evidence type="ECO:0000259" key="9">
    <source>
        <dbReference type="PROSITE" id="PS51015"/>
    </source>
</evidence>
<accession>A0ABD3II10</accession>
<evidence type="ECO:0000256" key="3">
    <source>
        <dbReference type="ARBA" id="ARBA00023242"/>
    </source>
</evidence>
<evidence type="ECO:0000256" key="2">
    <source>
        <dbReference type="ARBA" id="ARBA00022454"/>
    </source>
</evidence>
<feature type="domain" description="SET" evidence="7">
    <location>
        <begin position="486"/>
        <end position="610"/>
    </location>
</feature>
<dbReference type="PANTHER" id="PTHR45660">
    <property type="entry name" value="HISTONE-LYSINE N-METHYLTRANSFERASE SETMAR"/>
    <property type="match status" value="1"/>
</dbReference>
<keyword evidence="6" id="KW-0732">Signal</keyword>
<sequence>MLPFTLHVTYLAFLFPLLLLFASDDLSACAVLAGRDRDQSASLSVRPATLELEDYRRRSLGKRPRVDNPGGSRKPDERRVARTDTAKNGGQGGGTSRSRLNRAGASHTKPDDEDAVAVPRRSRTRPTEVNPANVPYVDSRGGVARRDSRTLAAEREEVVSDQMVKEAVDTFHEIYEEVRRARKSKHVFDKDSGISVFSEALERMKSSGKCVNPEKSVGSVSGVEIGQEFCCRAELVVTGLHGQNIRGIDWVVAVNGEVPCATSIVDSGQYSNSVSSEDEVVYCGEGGNRVMGRRGCLEDQKLSGGNLALRNSMRFQKPVRFIRRYDLTKNGSGLRDANHERLSKCKYVYEGLFYVRRYWIERGPLGKMIYKFTLTRNLTRNNHDGSAPVSSNGSNGAVCKERPSPFNYIANITYPELKDLSPSIGCNCKEVCRSRICSCVIKNGGTLPYKQDGRISKFKPLVYECGPSCTCSHSCINRASQSGIKFDLEIFQTQGKGWGVRSRSHIPLGSFVCEYIGKVLPDELVSPEFNKHKYFLNIGVGGATCKQNGKCFTIDAKAQGNIGRFINHSCSPNLYAQNVLSDHHDKRMPHIMFFASKDIPPLRELTFDYRVSHVRCADVLQRMKCYCNAIACKEKRPK</sequence>
<evidence type="ECO:0000256" key="6">
    <source>
        <dbReference type="SAM" id="SignalP"/>
    </source>
</evidence>
<gene>
    <name evidence="10" type="ORF">ACJRO7_006028</name>
</gene>
<dbReference type="InterPro" id="IPR046341">
    <property type="entry name" value="SET_dom_sf"/>
</dbReference>
<dbReference type="EMBL" id="JBJKBG010000011">
    <property type="protein sequence ID" value="KAL3714016.1"/>
    <property type="molecule type" value="Genomic_DNA"/>
</dbReference>
<dbReference type="InterPro" id="IPR015947">
    <property type="entry name" value="PUA-like_sf"/>
</dbReference>
<dbReference type="Pfam" id="PF00856">
    <property type="entry name" value="SET"/>
    <property type="match status" value="1"/>
</dbReference>
<feature type="signal peptide" evidence="6">
    <location>
        <begin position="1"/>
        <end position="22"/>
    </location>
</feature>
<dbReference type="Proteomes" id="UP001634007">
    <property type="component" value="Unassembled WGS sequence"/>
</dbReference>
<dbReference type="Gene3D" id="2.30.280.10">
    <property type="entry name" value="SRA-YDG"/>
    <property type="match status" value="1"/>
</dbReference>
<dbReference type="PROSITE" id="PS50867">
    <property type="entry name" value="PRE_SET"/>
    <property type="match status" value="1"/>
</dbReference>
<keyword evidence="11" id="KW-1185">Reference proteome</keyword>
<feature type="compositionally biased region" description="Basic and acidic residues" evidence="5">
    <location>
        <begin position="73"/>
        <end position="85"/>
    </location>
</feature>
<reference evidence="10 11" key="1">
    <citation type="submission" date="2024-11" db="EMBL/GenBank/DDBJ databases">
        <title>Chromosome-level genome assembly of Eucalyptus globulus Labill. provides insights into its genome evolution.</title>
        <authorList>
            <person name="Li X."/>
        </authorList>
    </citation>
    <scope>NUCLEOTIDE SEQUENCE [LARGE SCALE GENOMIC DNA]</scope>
    <source>
        <strain evidence="10">CL2024</strain>
        <tissue evidence="10">Fresh tender leaves</tissue>
    </source>
</reference>
<dbReference type="PROSITE" id="PS50280">
    <property type="entry name" value="SET"/>
    <property type="match status" value="1"/>
</dbReference>
<dbReference type="GO" id="GO:0000775">
    <property type="term" value="C:chromosome, centromeric region"/>
    <property type="evidence" value="ECO:0007669"/>
    <property type="project" value="UniProtKB-SubCell"/>
</dbReference>
<dbReference type="InterPro" id="IPR051357">
    <property type="entry name" value="H3K9_HMTase_SUVAR3-9"/>
</dbReference>
<dbReference type="PROSITE" id="PS51015">
    <property type="entry name" value="YDG"/>
    <property type="match status" value="1"/>
</dbReference>
<feature type="domain" description="YDG" evidence="9">
    <location>
        <begin position="218"/>
        <end position="376"/>
    </location>
</feature>
<evidence type="ECO:0000313" key="11">
    <source>
        <dbReference type="Proteomes" id="UP001634007"/>
    </source>
</evidence>
<protein>
    <submittedName>
        <fullName evidence="10">Uncharacterized protein</fullName>
    </submittedName>
</protein>